<reference evidence="1 2" key="1">
    <citation type="submission" date="2017-06" db="EMBL/GenBank/DDBJ databases">
        <authorList>
            <person name="Kim H.J."/>
            <person name="Triplett B.A."/>
        </authorList>
    </citation>
    <scope>NUCLEOTIDE SEQUENCE [LARGE SCALE GENOMIC DNA]</scope>
    <source>
        <strain evidence="1 2">U15</strain>
    </source>
</reference>
<dbReference type="AlphaFoldDB" id="A0A239DGT4"/>
<evidence type="ECO:0000313" key="2">
    <source>
        <dbReference type="Proteomes" id="UP000198284"/>
    </source>
</evidence>
<dbReference type="RefSeq" id="WP_089398033.1">
    <property type="nucleotide sequence ID" value="NZ_FZOT01000002.1"/>
</dbReference>
<gene>
    <name evidence="1" type="ORF">SAMN06265795_102153</name>
</gene>
<accession>A0A239DGT4</accession>
<protein>
    <submittedName>
        <fullName evidence="1">Uncharacterized protein</fullName>
    </submittedName>
</protein>
<keyword evidence="2" id="KW-1185">Reference proteome</keyword>
<evidence type="ECO:0000313" key="1">
    <source>
        <dbReference type="EMBL" id="SNS30998.1"/>
    </source>
</evidence>
<dbReference type="Proteomes" id="UP000198284">
    <property type="component" value="Unassembled WGS sequence"/>
</dbReference>
<sequence length="397" mass="41582">MDTDLRGISRVFVGGMNYAIGASSLETCVSRMAGAGIFDDQFSLDIGGGALNKSTAAAAFCQFASMNNLLGGKVIDPVLRDCDFSTDPSAKTCEVGFSMVKGSQAFEGAELAVVLRPGADWKLLGRSSPYEIHIGSAVQRTVRLDLPGVDPASTATYTRALTFDIAGSDGNSSTGIRAAKVFQRNLDNSGWEATPLVSLTLSDACITQAAQASEKPRLAVTGSSCGASWLSLGDNGADAQAGDSLIDNFYRRGRKVKIELYNNVAATGTPVSVIKRVDGVPPKFAALPSFPWLELESKTKQALVKYSGETAVFSASWARNGAVSGKDVTFCTSSNCSGMGRAAHDEILVGQRSIDLTLSSTPTGASSYKQISLYGRTREDVGVSSNYVSCGGATMCN</sequence>
<organism evidence="1 2">
    <name type="scientific">Noviherbaspirillum humi</name>
    <dbReference type="NCBI Taxonomy" id="1688639"/>
    <lineage>
        <taxon>Bacteria</taxon>
        <taxon>Pseudomonadati</taxon>
        <taxon>Pseudomonadota</taxon>
        <taxon>Betaproteobacteria</taxon>
        <taxon>Burkholderiales</taxon>
        <taxon>Oxalobacteraceae</taxon>
        <taxon>Noviherbaspirillum</taxon>
    </lineage>
</organism>
<proteinExistence type="predicted"/>
<dbReference type="EMBL" id="FZOT01000002">
    <property type="protein sequence ID" value="SNS30998.1"/>
    <property type="molecule type" value="Genomic_DNA"/>
</dbReference>
<dbReference type="OrthoDB" id="8572778at2"/>
<name>A0A239DGT4_9BURK</name>